<dbReference type="PANTHER" id="PTHR10000">
    <property type="entry name" value="PHOSPHOSERINE PHOSPHATASE"/>
    <property type="match status" value="1"/>
</dbReference>
<dbReference type="EMBL" id="JAINVB010000001">
    <property type="protein sequence ID" value="MCK0085640.1"/>
    <property type="molecule type" value="Genomic_DNA"/>
</dbReference>
<dbReference type="Proteomes" id="UP001203136">
    <property type="component" value="Unassembled WGS sequence"/>
</dbReference>
<organism evidence="1 2">
    <name type="scientific">Clostridium symbiosum</name>
    <name type="common">Bacteroides symbiosus</name>
    <dbReference type="NCBI Taxonomy" id="1512"/>
    <lineage>
        <taxon>Bacteria</taxon>
        <taxon>Bacillati</taxon>
        <taxon>Bacillota</taxon>
        <taxon>Clostridia</taxon>
        <taxon>Lachnospirales</taxon>
        <taxon>Lachnospiraceae</taxon>
        <taxon>Otoolea</taxon>
    </lineage>
</organism>
<accession>A0AAW5EZR6</accession>
<dbReference type="GO" id="GO:0016791">
    <property type="term" value="F:phosphatase activity"/>
    <property type="evidence" value="ECO:0007669"/>
    <property type="project" value="TreeGrafter"/>
</dbReference>
<dbReference type="RefSeq" id="WP_024738082.1">
    <property type="nucleotide sequence ID" value="NZ_BAABZD010000009.1"/>
</dbReference>
<dbReference type="NCBIfam" id="TIGR00099">
    <property type="entry name" value="Cof-subfamily"/>
    <property type="match status" value="1"/>
</dbReference>
<dbReference type="GO" id="GO:0000287">
    <property type="term" value="F:magnesium ion binding"/>
    <property type="evidence" value="ECO:0007669"/>
    <property type="project" value="TreeGrafter"/>
</dbReference>
<dbReference type="SFLD" id="SFLDG01140">
    <property type="entry name" value="C2.B:_Phosphomannomutase_and_P"/>
    <property type="match status" value="1"/>
</dbReference>
<dbReference type="SFLD" id="SFLDS00003">
    <property type="entry name" value="Haloacid_Dehalogenase"/>
    <property type="match status" value="1"/>
</dbReference>
<dbReference type="GO" id="GO:0005829">
    <property type="term" value="C:cytosol"/>
    <property type="evidence" value="ECO:0007669"/>
    <property type="project" value="TreeGrafter"/>
</dbReference>
<evidence type="ECO:0000313" key="2">
    <source>
        <dbReference type="Proteomes" id="UP001203136"/>
    </source>
</evidence>
<dbReference type="InterPro" id="IPR036412">
    <property type="entry name" value="HAD-like_sf"/>
</dbReference>
<sequence length="260" mass="29161">MISFDLDMTLLDHNTGKITPSALEAIDILRKKHKIVLATGRDMDNYYSRQYRDIIKPDAVIHMNGTKITVGDNLIFEHLFNRKLLEELLCFCDREGYGIGMTLGDDDYYIHPEIIEASDINAWGSCGRRFQDPWKMLDMNIRTLAFIGDESQVRRVEAEFPNLKMPLFAGRRGADIMEHGISKAEGLSRLAAYFGEKEDLSDSVAFGDSMNDMEVIIKAGIGVAMGNAVKELKEAADYVTSPIAEDGIYRACLHLGLLTD</sequence>
<proteinExistence type="predicted"/>
<dbReference type="SUPFAM" id="SSF56784">
    <property type="entry name" value="HAD-like"/>
    <property type="match status" value="1"/>
</dbReference>
<dbReference type="Gene3D" id="3.40.50.1000">
    <property type="entry name" value="HAD superfamily/HAD-like"/>
    <property type="match status" value="1"/>
</dbReference>
<protein>
    <submittedName>
        <fullName evidence="1">Cof-type HAD-IIB family hydrolase</fullName>
    </submittedName>
</protein>
<keyword evidence="1" id="KW-0378">Hydrolase</keyword>
<dbReference type="AlphaFoldDB" id="A0AAW5EZR6"/>
<dbReference type="Gene3D" id="3.30.1240.10">
    <property type="match status" value="1"/>
</dbReference>
<dbReference type="InterPro" id="IPR023214">
    <property type="entry name" value="HAD_sf"/>
</dbReference>
<dbReference type="PANTHER" id="PTHR10000:SF25">
    <property type="entry name" value="PHOSPHATASE YKRA-RELATED"/>
    <property type="match status" value="1"/>
</dbReference>
<dbReference type="PROSITE" id="PS01229">
    <property type="entry name" value="COF_2"/>
    <property type="match status" value="1"/>
</dbReference>
<dbReference type="InterPro" id="IPR000150">
    <property type="entry name" value="Cof"/>
</dbReference>
<gene>
    <name evidence="1" type="ORF">K5I21_07090</name>
</gene>
<reference evidence="1" key="1">
    <citation type="journal article" date="2022" name="Cell Host Microbe">
        <title>Colonization of the live biotherapeutic product VE303 and modulation of the microbiota and metabolites in healthy volunteers.</title>
        <authorList>
            <person name="Dsouza M."/>
            <person name="Menon R."/>
            <person name="Crossette E."/>
            <person name="Bhattarai S.K."/>
            <person name="Schneider J."/>
            <person name="Kim Y.G."/>
            <person name="Reddy S."/>
            <person name="Caballero S."/>
            <person name="Felix C."/>
            <person name="Cornacchione L."/>
            <person name="Hendrickson J."/>
            <person name="Watson A.R."/>
            <person name="Minot S.S."/>
            <person name="Greenfield N."/>
            <person name="Schopf L."/>
            <person name="Szabady R."/>
            <person name="Patarroyo J."/>
            <person name="Smith W."/>
            <person name="Harrison P."/>
            <person name="Kuijper E.J."/>
            <person name="Kelly C.P."/>
            <person name="Olle B."/>
            <person name="Bobilev D."/>
            <person name="Silber J.L."/>
            <person name="Bucci V."/>
            <person name="Roberts B."/>
            <person name="Faith J."/>
            <person name="Norman J.M."/>
        </authorList>
    </citation>
    <scope>NUCLEOTIDE SEQUENCE</scope>
    <source>
        <strain evidence="1">VE303-04</strain>
    </source>
</reference>
<comment type="caution">
    <text evidence="1">The sequence shown here is derived from an EMBL/GenBank/DDBJ whole genome shotgun (WGS) entry which is preliminary data.</text>
</comment>
<name>A0AAW5EZR6_CLOSY</name>
<evidence type="ECO:0000313" key="1">
    <source>
        <dbReference type="EMBL" id="MCK0085640.1"/>
    </source>
</evidence>
<dbReference type="Pfam" id="PF08282">
    <property type="entry name" value="Hydrolase_3"/>
    <property type="match status" value="1"/>
</dbReference>